<evidence type="ECO:0000313" key="7">
    <source>
        <dbReference type="Proteomes" id="UP001329430"/>
    </source>
</evidence>
<dbReference type="PROSITE" id="PS51450">
    <property type="entry name" value="LRR"/>
    <property type="match status" value="3"/>
</dbReference>
<dbReference type="AlphaFoldDB" id="A0AAN7Z8M6"/>
<dbReference type="EMBL" id="JAVRBK010000009">
    <property type="protein sequence ID" value="KAK5639695.1"/>
    <property type="molecule type" value="Genomic_DNA"/>
</dbReference>
<keyword evidence="5" id="KW-0732">Signal</keyword>
<dbReference type="InterPro" id="IPR001611">
    <property type="entry name" value="Leu-rich_rpt"/>
</dbReference>
<dbReference type="SUPFAM" id="SSF52058">
    <property type="entry name" value="L domain-like"/>
    <property type="match status" value="1"/>
</dbReference>
<feature type="transmembrane region" description="Helical" evidence="4">
    <location>
        <begin position="614"/>
        <end position="637"/>
    </location>
</feature>
<feature type="region of interest" description="Disordered" evidence="3">
    <location>
        <begin position="561"/>
        <end position="589"/>
    </location>
</feature>
<evidence type="ECO:0000256" key="4">
    <source>
        <dbReference type="SAM" id="Phobius"/>
    </source>
</evidence>
<comment type="caution">
    <text evidence="6">The sequence shown here is derived from an EMBL/GenBank/DDBJ whole genome shotgun (WGS) entry which is preliminary data.</text>
</comment>
<dbReference type="InterPro" id="IPR003591">
    <property type="entry name" value="Leu-rich_rpt_typical-subtyp"/>
</dbReference>
<feature type="chain" id="PRO_5043001112" evidence="5">
    <location>
        <begin position="22"/>
        <end position="696"/>
    </location>
</feature>
<protein>
    <submittedName>
        <fullName evidence="6">Uncharacterized protein</fullName>
    </submittedName>
</protein>
<feature type="compositionally biased region" description="Acidic residues" evidence="3">
    <location>
        <begin position="575"/>
        <end position="589"/>
    </location>
</feature>
<keyword evidence="1" id="KW-0433">Leucine-rich repeat</keyword>
<dbReference type="InterPro" id="IPR050333">
    <property type="entry name" value="SLRP"/>
</dbReference>
<dbReference type="Pfam" id="PF13516">
    <property type="entry name" value="LRR_6"/>
    <property type="match status" value="1"/>
</dbReference>
<evidence type="ECO:0000256" key="2">
    <source>
        <dbReference type="ARBA" id="ARBA00022737"/>
    </source>
</evidence>
<dbReference type="Gene3D" id="3.80.10.10">
    <property type="entry name" value="Ribonuclease Inhibitor"/>
    <property type="match status" value="3"/>
</dbReference>
<evidence type="ECO:0000313" key="6">
    <source>
        <dbReference type="EMBL" id="KAK5639695.1"/>
    </source>
</evidence>
<keyword evidence="2" id="KW-0677">Repeat</keyword>
<dbReference type="PANTHER" id="PTHR45712">
    <property type="entry name" value="AGAP008170-PA"/>
    <property type="match status" value="1"/>
</dbReference>
<keyword evidence="4" id="KW-0812">Transmembrane</keyword>
<feature type="signal peptide" evidence="5">
    <location>
        <begin position="1"/>
        <end position="21"/>
    </location>
</feature>
<evidence type="ECO:0000256" key="1">
    <source>
        <dbReference type="ARBA" id="ARBA00022614"/>
    </source>
</evidence>
<dbReference type="PRINTS" id="PR00019">
    <property type="entry name" value="LEURICHRPT"/>
</dbReference>
<dbReference type="Pfam" id="PF13855">
    <property type="entry name" value="LRR_8"/>
    <property type="match status" value="2"/>
</dbReference>
<gene>
    <name evidence="6" type="ORF">RI129_012187</name>
</gene>
<sequence>MMAMIRSILLLLLIKYSVVYTNNLCPSSCKCTENSATCTSTNFTRFEGLILTLKISKPNDPITIKGQIFNVSGLQHLNSISIEHASVFAIDETALKPLQSLSSLSFINSTIPIFNNSNVFAAIPKLRMLQLTDCALRKFDFVKSNSLEELNLSQNQIVNISQNTFLNVPYLTFINLDNNLVSSIHPNAFAQLPNLQDVTLAYNNISNIPRDLFQNNTEIISINLSNNPLKEVYFNLDADLEKLVLRSCQLQTFTENFAKNLISLNYLDLSNNSVKLPSGLFDKMEELIFIDLSRNNLTNLDPFTFQLNIRLQKIILDYNNFGEFPELKSQSNFPTENFSCKQCGIVQIARDAFKHFPFLITLDLSYNKIGDSSLAIFQQLQSLTKLDLSYNSILRIPPSTFVNSQALTTINLAGNPLKSIDTRIFQHNPYLKTLDVSFCGLQQIWQQPIKANLNSLLHLYIANNSLTSISTRDLQVIPFLQELDVSKNPLHCDEVLHNATSWLIKHNVEPSRNSLKWKTHEELNTDEKHEKTESSWKFLIKERCLDEYYFDTLEDDEEEIDTFDSADKGNSSTFDDNDIENSEEDDEYDDCDDNLCASILFKTGQKSDSPLLEMVLIFIATALSVLLLVVNIFLYFYRRKLITCIIKVPHVKIPWLNSNNRHKHSGSVYQPLSEEKLESTSMVSDVVPPHIPVLGV</sequence>
<dbReference type="PANTHER" id="PTHR45712:SF22">
    <property type="entry name" value="INSULIN-LIKE GROWTH FACTOR-BINDING PROTEIN COMPLEX ACID LABILE SUBUNIT"/>
    <property type="match status" value="1"/>
</dbReference>
<proteinExistence type="predicted"/>
<evidence type="ECO:0000256" key="5">
    <source>
        <dbReference type="SAM" id="SignalP"/>
    </source>
</evidence>
<dbReference type="SMART" id="SM00369">
    <property type="entry name" value="LRR_TYP"/>
    <property type="match status" value="9"/>
</dbReference>
<keyword evidence="7" id="KW-1185">Reference proteome</keyword>
<keyword evidence="4" id="KW-1133">Transmembrane helix</keyword>
<accession>A0AAN7Z8M6</accession>
<reference evidence="6 7" key="1">
    <citation type="journal article" date="2024" name="Insects">
        <title>An Improved Chromosome-Level Genome Assembly of the Firefly Pyrocoelia pectoralis.</title>
        <authorList>
            <person name="Fu X."/>
            <person name="Meyer-Rochow V.B."/>
            <person name="Ballantyne L."/>
            <person name="Zhu X."/>
        </authorList>
    </citation>
    <scope>NUCLEOTIDE SEQUENCE [LARGE SCALE GENOMIC DNA]</scope>
    <source>
        <strain evidence="6">XCY_ONT2</strain>
    </source>
</reference>
<organism evidence="6 7">
    <name type="scientific">Pyrocoelia pectoralis</name>
    <dbReference type="NCBI Taxonomy" id="417401"/>
    <lineage>
        <taxon>Eukaryota</taxon>
        <taxon>Metazoa</taxon>
        <taxon>Ecdysozoa</taxon>
        <taxon>Arthropoda</taxon>
        <taxon>Hexapoda</taxon>
        <taxon>Insecta</taxon>
        <taxon>Pterygota</taxon>
        <taxon>Neoptera</taxon>
        <taxon>Endopterygota</taxon>
        <taxon>Coleoptera</taxon>
        <taxon>Polyphaga</taxon>
        <taxon>Elateriformia</taxon>
        <taxon>Elateroidea</taxon>
        <taxon>Lampyridae</taxon>
        <taxon>Lampyrinae</taxon>
        <taxon>Pyrocoelia</taxon>
    </lineage>
</organism>
<dbReference type="InterPro" id="IPR032675">
    <property type="entry name" value="LRR_dom_sf"/>
</dbReference>
<evidence type="ECO:0000256" key="3">
    <source>
        <dbReference type="SAM" id="MobiDB-lite"/>
    </source>
</evidence>
<keyword evidence="4" id="KW-0472">Membrane</keyword>
<name>A0AAN7Z8M6_9COLE</name>
<dbReference type="Proteomes" id="UP001329430">
    <property type="component" value="Chromosome 9"/>
</dbReference>